<dbReference type="PANTHER" id="PTHR36127:SF3">
    <property type="entry name" value="COMM DOMAIN-CONTAINING PROTEIN"/>
    <property type="match status" value="1"/>
</dbReference>
<dbReference type="PANTHER" id="PTHR36127">
    <property type="entry name" value="EXPRESSED PROTEIN"/>
    <property type="match status" value="1"/>
</dbReference>
<gene>
    <name evidence="2" type="ORF">DLAC_00365</name>
</gene>
<comment type="caution">
    <text evidence="2">The sequence shown here is derived from an EMBL/GenBank/DDBJ whole genome shotgun (WGS) entry which is preliminary data.</text>
</comment>
<evidence type="ECO:0000313" key="3">
    <source>
        <dbReference type="Proteomes" id="UP000076078"/>
    </source>
</evidence>
<protein>
    <recommendedName>
        <fullName evidence="1">Ras guanine nucleotide exchange factor glfB-like C-terminal domain-containing protein</fullName>
    </recommendedName>
</protein>
<dbReference type="OMA" id="YIGCYEL"/>
<dbReference type="EMBL" id="LODT01000001">
    <property type="protein sequence ID" value="KYR02889.1"/>
    <property type="molecule type" value="Genomic_DNA"/>
</dbReference>
<organism evidence="2 3">
    <name type="scientific">Tieghemostelium lacteum</name>
    <name type="common">Slime mold</name>
    <name type="synonym">Dictyostelium lacteum</name>
    <dbReference type="NCBI Taxonomy" id="361077"/>
    <lineage>
        <taxon>Eukaryota</taxon>
        <taxon>Amoebozoa</taxon>
        <taxon>Evosea</taxon>
        <taxon>Eumycetozoa</taxon>
        <taxon>Dictyostelia</taxon>
        <taxon>Dictyosteliales</taxon>
        <taxon>Raperosteliaceae</taxon>
        <taxon>Tieghemostelium</taxon>
    </lineage>
</organism>
<evidence type="ECO:0000313" key="2">
    <source>
        <dbReference type="EMBL" id="KYR02889.1"/>
    </source>
</evidence>
<evidence type="ECO:0000259" key="1">
    <source>
        <dbReference type="Pfam" id="PF24929"/>
    </source>
</evidence>
<dbReference type="OrthoDB" id="18123at2759"/>
<accession>A0A152A9J0</accession>
<feature type="domain" description="Ras guanine nucleotide exchange factor glfB-like C-terminal" evidence="1">
    <location>
        <begin position="19"/>
        <end position="284"/>
    </location>
</feature>
<reference evidence="2 3" key="1">
    <citation type="submission" date="2015-12" db="EMBL/GenBank/DDBJ databases">
        <title>Dictyostelia acquired genes for synthesis and detection of signals that induce cell-type specialization by lateral gene transfer from prokaryotes.</title>
        <authorList>
            <person name="Gloeckner G."/>
            <person name="Schaap P."/>
        </authorList>
    </citation>
    <scope>NUCLEOTIDE SEQUENCE [LARGE SCALE GENOMIC DNA]</scope>
    <source>
        <strain evidence="2 3">TK</strain>
    </source>
</reference>
<dbReference type="AlphaFoldDB" id="A0A152A9J0"/>
<dbReference type="Pfam" id="PF24929">
    <property type="entry name" value="GlfB_C"/>
    <property type="match status" value="1"/>
</dbReference>
<dbReference type="InterPro" id="IPR056651">
    <property type="entry name" value="GlfB-like_C"/>
</dbReference>
<dbReference type="Proteomes" id="UP000076078">
    <property type="component" value="Unassembled WGS sequence"/>
</dbReference>
<dbReference type="InParanoid" id="A0A152A9J0"/>
<name>A0A152A9J0_TIELA</name>
<sequence>MSKEYTLPKPEVEIPLEIQIDKIWKRKVDKLPVYKDLPRLAGRITIDSINKPLKKKTQATVAVVTETVESEKKRKNSKCLSLKLSQYFDLKGQEEVDKLEIQPDENNDTKTWKRVKTVLFQLSEIFESKETYQRVVKTFENYKQPTDYELHLGSLFKECFGDSDQMEQSKVVKILKLVHQNIIYVGCFEIKVKVPFLLTHMTKDMRGPNGWQISIFEGKDTVTVTHSRQEESLPTAPPDQQFQLEWQLHITLNKDLSEITSVTLKIVNLSFKETTSQQFKDEINRKLCSGNLFVY</sequence>
<proteinExistence type="predicted"/>
<keyword evidence="3" id="KW-1185">Reference proteome</keyword>